<dbReference type="InterPro" id="IPR000626">
    <property type="entry name" value="Ubiquitin-like_dom"/>
</dbReference>
<evidence type="ECO:0000256" key="4">
    <source>
        <dbReference type="ARBA" id="ARBA00022843"/>
    </source>
</evidence>
<evidence type="ECO:0000256" key="3">
    <source>
        <dbReference type="ARBA" id="ARBA00022499"/>
    </source>
</evidence>
<dbReference type="InterPro" id="IPR050158">
    <property type="entry name" value="Ubiquitin_ubiquitin-like"/>
</dbReference>
<evidence type="ECO:0000259" key="5">
    <source>
        <dbReference type="PROSITE" id="PS50053"/>
    </source>
</evidence>
<keyword evidence="2" id="KW-0963">Cytoplasm</keyword>
<dbReference type="Pfam" id="PF00240">
    <property type="entry name" value="ubiquitin"/>
    <property type="match status" value="1"/>
</dbReference>
<dbReference type="SUPFAM" id="SSF54236">
    <property type="entry name" value="Ubiquitin-like"/>
    <property type="match status" value="1"/>
</dbReference>
<evidence type="ECO:0000313" key="7">
    <source>
        <dbReference type="Proteomes" id="UP000501125"/>
    </source>
</evidence>
<dbReference type="InterPro" id="IPR019956">
    <property type="entry name" value="Ubiquitin_dom"/>
</dbReference>
<dbReference type="SMART" id="SM00213">
    <property type="entry name" value="UBQ"/>
    <property type="match status" value="1"/>
</dbReference>
<dbReference type="PANTHER" id="PTHR10666">
    <property type="entry name" value="UBIQUITIN"/>
    <property type="match status" value="1"/>
</dbReference>
<dbReference type="PRINTS" id="PR00348">
    <property type="entry name" value="UBIQUITIN"/>
</dbReference>
<protein>
    <submittedName>
        <fullName evidence="6">V-ubi</fullName>
    </submittedName>
</protein>
<evidence type="ECO:0000256" key="1">
    <source>
        <dbReference type="ARBA" id="ARBA00004496"/>
    </source>
</evidence>
<dbReference type="EMBL" id="MH261376">
    <property type="protein sequence ID" value="AWW14396.1"/>
    <property type="molecule type" value="Genomic_DNA"/>
</dbReference>
<dbReference type="GeneID" id="65101514"/>
<dbReference type="Proteomes" id="UP000501125">
    <property type="component" value="Chromosome"/>
</dbReference>
<keyword evidence="3" id="KW-1017">Isopeptide bond</keyword>
<dbReference type="InterPro" id="IPR029071">
    <property type="entry name" value="Ubiquitin-like_domsf"/>
</dbReference>
<name>A0A2Z4HHY9_9ABAC</name>
<feature type="domain" description="Ubiquitin-like" evidence="5">
    <location>
        <begin position="1"/>
        <end position="76"/>
    </location>
</feature>
<accession>A0A2Z4HHY9</accession>
<evidence type="ECO:0000313" key="6">
    <source>
        <dbReference type="EMBL" id="AWW14396.1"/>
    </source>
</evidence>
<dbReference type="PROSITE" id="PS50053">
    <property type="entry name" value="UBIQUITIN_2"/>
    <property type="match status" value="1"/>
</dbReference>
<organism evidence="6 7">
    <name type="scientific">Hyposidra talaca nucleopolyhedrovirus</name>
    <dbReference type="NCBI Taxonomy" id="1070315"/>
    <lineage>
        <taxon>Viruses</taxon>
        <taxon>Viruses incertae sedis</taxon>
        <taxon>Naldaviricetes</taxon>
        <taxon>Lefavirales</taxon>
        <taxon>Baculoviridae</taxon>
        <taxon>Alphabaculovirus</taxon>
        <taxon>Alphabaculovirus hytalacae</taxon>
    </lineage>
</organism>
<keyword evidence="4" id="KW-0832">Ubl conjugation</keyword>
<evidence type="ECO:0000256" key="2">
    <source>
        <dbReference type="ARBA" id="ARBA00022490"/>
    </source>
</evidence>
<dbReference type="InterPro" id="IPR019954">
    <property type="entry name" value="Ubiquitin_CS"/>
</dbReference>
<gene>
    <name evidence="6" type="primary">v-ubi</name>
    <name evidence="6" type="ORF">HytaNPV_gp036</name>
</gene>
<sequence>MQIFVKTLTGNTITLEVESSDTIETVKQKIQDKEGIPPDQQRLIYAGKQLEDSRTVEDYNIQKESTLHLVLRLRGGRQRY</sequence>
<proteinExistence type="predicted"/>
<reference evidence="6 7" key="1">
    <citation type="journal article" date="2018" name="Sci. Rep.">
        <title>Comprehensive analysis of single molecule sequencing-derived complete genome and whole transcriptome of Hyposidra talaca nuclear polyhedrosis virus.</title>
        <authorList>
            <person name="Nguyen T.T."/>
            <person name="Suryamohan K."/>
            <person name="Kuriakose B."/>
            <person name="Janakiraman V."/>
            <person name="Reichelt M."/>
            <person name="Chaudhuri S."/>
            <person name="Guillory J."/>
            <person name="Divakaran N."/>
            <person name="Rabins P.E."/>
            <person name="Goel R."/>
            <person name="Deka B."/>
            <person name="Sarkar S."/>
            <person name="Ekka P."/>
            <person name="Tsai Y.C."/>
            <person name="Vargas D."/>
            <person name="Santhosh S."/>
            <person name="Mohan S."/>
            <person name="Chin C.S."/>
            <person name="Korlach J."/>
            <person name="Thomas G."/>
            <person name="Babu A."/>
            <person name="Seshagiri S."/>
        </authorList>
    </citation>
    <scope>NUCLEOTIDE SEQUENCE [LARGE SCALE GENOMIC DNA]</scope>
    <source>
        <strain evidence="6 7">HytaNPVIndia001</strain>
    </source>
</reference>
<dbReference type="Gene3D" id="3.10.20.90">
    <property type="entry name" value="Phosphatidylinositol 3-kinase Catalytic Subunit, Chain A, domain 1"/>
    <property type="match status" value="1"/>
</dbReference>
<dbReference type="RefSeq" id="YP_010086303.1">
    <property type="nucleotide sequence ID" value="NC_055453.1"/>
</dbReference>
<dbReference type="FunFam" id="3.10.20.90:FF:000158">
    <property type="entry name" value="Polyubiquitin 5"/>
    <property type="match status" value="1"/>
</dbReference>
<dbReference type="KEGG" id="vg:65101514"/>
<dbReference type="PROSITE" id="PS00299">
    <property type="entry name" value="UBIQUITIN_1"/>
    <property type="match status" value="1"/>
</dbReference>
<keyword evidence="7" id="KW-1185">Reference proteome</keyword>
<comment type="subcellular location">
    <subcellularLocation>
        <location evidence="1">Cytoplasm</location>
    </subcellularLocation>
</comment>